<evidence type="ECO:0000256" key="3">
    <source>
        <dbReference type="ARBA" id="ARBA00022737"/>
    </source>
</evidence>
<protein>
    <submittedName>
        <fullName evidence="8">Uncharacterized protein</fullName>
    </submittedName>
</protein>
<name>A0AAD7TN12_9APHY</name>
<evidence type="ECO:0000256" key="1">
    <source>
        <dbReference type="ARBA" id="ARBA00004123"/>
    </source>
</evidence>
<evidence type="ECO:0000313" key="9">
    <source>
        <dbReference type="Proteomes" id="UP001215151"/>
    </source>
</evidence>
<reference evidence="8" key="1">
    <citation type="submission" date="2022-11" db="EMBL/GenBank/DDBJ databases">
        <title>Genome Sequence of Cubamyces cubensis.</title>
        <authorList>
            <person name="Buettner E."/>
        </authorList>
    </citation>
    <scope>NUCLEOTIDE SEQUENCE</scope>
    <source>
        <strain evidence="8">MPL-01</strain>
    </source>
</reference>
<proteinExistence type="predicted"/>
<evidence type="ECO:0000256" key="7">
    <source>
        <dbReference type="SAM" id="MobiDB-lite"/>
    </source>
</evidence>
<feature type="coiled-coil region" evidence="6">
    <location>
        <begin position="166"/>
        <end position="228"/>
    </location>
</feature>
<gene>
    <name evidence="8" type="ORF">ONZ51_g9906</name>
</gene>
<dbReference type="AlphaFoldDB" id="A0AAD7TN12"/>
<evidence type="ECO:0000256" key="2">
    <source>
        <dbReference type="ARBA" id="ARBA00022553"/>
    </source>
</evidence>
<evidence type="ECO:0000256" key="4">
    <source>
        <dbReference type="ARBA" id="ARBA00023043"/>
    </source>
</evidence>
<dbReference type="InterPro" id="IPR038753">
    <property type="entry name" value="NFKBIL1"/>
</dbReference>
<keyword evidence="4" id="KW-0040">ANK repeat</keyword>
<keyword evidence="6" id="KW-0175">Coiled coil</keyword>
<sequence length="510" mass="59132">MTSPRPAISDPPSLVDTEIHGLRANAVQALVDQLNNAGPLDDRDRAMLKRLSDLQAVAAVREAYHREAVVVERAIASAAHRNLMSQLRQSAEAKLRRRLQDKHEKVAREQESRKRWGKRKREELKGKLERSLSKHRSRTFDLSTENNIEDATAAQQLQEKTICLLREVVQEAAQVAARRIRDAEEQAEWLREQAAHAAEQELRLEQIRQDHRERLARLEAQRQQEAEMRTRWDTLCEERARRAEVDAQIARLAREAADKARHAREAQAAARRAKEAVLRATQAQAAQRAQQDASFLKAWEAGLRARAAAEEIRRGRDPEVIHRVRMAEAAARRAREEEAARRAREEEVARRAREEEAARRAREEEAARRAREEEASWRAQSAQEPPHQDTSQQILRFCEVYELKWIELKTSQNLDHSVGFHEFPFPAFIYPVNDPAEISYERVREFLFYPVRPGVENKTRKELLKIEILRWHPDRFDSLIAPRMKEEDWPKTKQAAGTVARCITRLMAEC</sequence>
<dbReference type="EMBL" id="JAPEVG010000361">
    <property type="protein sequence ID" value="KAJ8463968.1"/>
    <property type="molecule type" value="Genomic_DNA"/>
</dbReference>
<keyword evidence="5" id="KW-0539">Nucleus</keyword>
<accession>A0AAD7TN12</accession>
<dbReference type="PANTHER" id="PTHR15263:SF1">
    <property type="entry name" value="NF-KAPPA-B INHIBITOR-LIKE PROTEIN 1"/>
    <property type="match status" value="1"/>
</dbReference>
<keyword evidence="2" id="KW-0597">Phosphoprotein</keyword>
<dbReference type="GO" id="GO:0043124">
    <property type="term" value="P:negative regulation of canonical NF-kappaB signal transduction"/>
    <property type="evidence" value="ECO:0007669"/>
    <property type="project" value="InterPro"/>
</dbReference>
<evidence type="ECO:0000256" key="5">
    <source>
        <dbReference type="ARBA" id="ARBA00023242"/>
    </source>
</evidence>
<feature type="compositionally biased region" description="Polar residues" evidence="7">
    <location>
        <begin position="378"/>
        <end position="391"/>
    </location>
</feature>
<evidence type="ECO:0000313" key="8">
    <source>
        <dbReference type="EMBL" id="KAJ8463968.1"/>
    </source>
</evidence>
<evidence type="ECO:0000256" key="6">
    <source>
        <dbReference type="SAM" id="Coils"/>
    </source>
</evidence>
<keyword evidence="9" id="KW-1185">Reference proteome</keyword>
<feature type="region of interest" description="Disordered" evidence="7">
    <location>
        <begin position="372"/>
        <end position="391"/>
    </location>
</feature>
<dbReference type="GO" id="GO:0005634">
    <property type="term" value="C:nucleus"/>
    <property type="evidence" value="ECO:0007669"/>
    <property type="project" value="UniProtKB-SubCell"/>
</dbReference>
<dbReference type="PANTHER" id="PTHR15263">
    <property type="entry name" value="I-KAPPA-B-LIKE PROTEIN IKBL"/>
    <property type="match status" value="1"/>
</dbReference>
<comment type="caution">
    <text evidence="8">The sequence shown here is derived from an EMBL/GenBank/DDBJ whole genome shotgun (WGS) entry which is preliminary data.</text>
</comment>
<comment type="subcellular location">
    <subcellularLocation>
        <location evidence="1">Nucleus</location>
    </subcellularLocation>
</comment>
<organism evidence="8 9">
    <name type="scientific">Trametes cubensis</name>
    <dbReference type="NCBI Taxonomy" id="1111947"/>
    <lineage>
        <taxon>Eukaryota</taxon>
        <taxon>Fungi</taxon>
        <taxon>Dikarya</taxon>
        <taxon>Basidiomycota</taxon>
        <taxon>Agaricomycotina</taxon>
        <taxon>Agaricomycetes</taxon>
        <taxon>Polyporales</taxon>
        <taxon>Polyporaceae</taxon>
        <taxon>Trametes</taxon>
    </lineage>
</organism>
<dbReference type="Proteomes" id="UP001215151">
    <property type="component" value="Unassembled WGS sequence"/>
</dbReference>
<keyword evidence="3" id="KW-0677">Repeat</keyword>
<feature type="region of interest" description="Disordered" evidence="7">
    <location>
        <begin position="97"/>
        <end position="122"/>
    </location>
</feature>
<feature type="compositionally biased region" description="Basic and acidic residues" evidence="7">
    <location>
        <begin position="101"/>
        <end position="122"/>
    </location>
</feature>